<dbReference type="Gene3D" id="3.40.50.1980">
    <property type="entry name" value="Nitrogenase molybdenum iron protein domain"/>
    <property type="match status" value="2"/>
</dbReference>
<evidence type="ECO:0000256" key="6">
    <source>
        <dbReference type="SAM" id="MobiDB-lite"/>
    </source>
</evidence>
<evidence type="ECO:0000313" key="9">
    <source>
        <dbReference type="Proteomes" id="UP000000238"/>
    </source>
</evidence>
<dbReference type="AlphaFoldDB" id="Q2SI10"/>
<keyword evidence="9" id="KW-1185">Reference proteome</keyword>
<dbReference type="eggNOG" id="COG4531">
    <property type="taxonomic scope" value="Bacteria"/>
</dbReference>
<gene>
    <name evidence="8" type="ordered locus">HCH_02942</name>
</gene>
<dbReference type="GO" id="GO:0046872">
    <property type="term" value="F:metal ion binding"/>
    <property type="evidence" value="ECO:0007669"/>
    <property type="project" value="InterPro"/>
</dbReference>
<keyword evidence="5" id="KW-0862">Zinc</keyword>
<keyword evidence="5" id="KW-0864">Zinc transport</keyword>
<reference evidence="8 9" key="1">
    <citation type="journal article" date="2005" name="Nucleic Acids Res.">
        <title>Genomic blueprint of Hahella chejuensis, a marine microbe producing an algicidal agent.</title>
        <authorList>
            <person name="Jeong H."/>
            <person name="Yim J.H."/>
            <person name="Lee C."/>
            <person name="Choi S.-H."/>
            <person name="Park Y.K."/>
            <person name="Yoon S.H."/>
            <person name="Hur C.-G."/>
            <person name="Kang H.-Y."/>
            <person name="Kim D."/>
            <person name="Lee H.H."/>
            <person name="Park K.H."/>
            <person name="Park S.-H."/>
            <person name="Park H.-S."/>
            <person name="Lee H.K."/>
            <person name="Oh T.K."/>
            <person name="Kim J.F."/>
        </authorList>
    </citation>
    <scope>NUCLEOTIDE SEQUENCE [LARGE SCALE GENOMIC DNA]</scope>
    <source>
        <strain evidence="8 9">KCTC 2396</strain>
    </source>
</reference>
<dbReference type="STRING" id="349521.HCH_02942"/>
<dbReference type="Pfam" id="PF01297">
    <property type="entry name" value="ZnuA"/>
    <property type="match status" value="1"/>
</dbReference>
<organism evidence="8 9">
    <name type="scientific">Hahella chejuensis (strain KCTC 2396)</name>
    <dbReference type="NCBI Taxonomy" id="349521"/>
    <lineage>
        <taxon>Bacteria</taxon>
        <taxon>Pseudomonadati</taxon>
        <taxon>Pseudomonadota</taxon>
        <taxon>Gammaproteobacteria</taxon>
        <taxon>Oceanospirillales</taxon>
        <taxon>Hahellaceae</taxon>
        <taxon>Hahella</taxon>
    </lineage>
</organism>
<sequence length="319" mass="35249">MRKFFVVSAMTLLVFPSWTFAAPPKVAVDIAPLHSLVTQVMKGVATPKLLIQSGASPHQYSMRPSEAKALSEADLVFWVSEGLTPWLEKSLDSIGGSATQIEMLELAGTARYEYREGATFEVDEHHDGRSDDEHEEQADHDSDHHDHEGYDPHAWLDPVNAREWVKHIAGALSEQDPENAVVYQRNAISAVAKLNDLMVAIERKAEKLKGIKFIVFHDAYQYFERRFGLEASGAISLGDASDPSPARIAEIRDAVAQWGVTCAFTEPQYNSDLVYAVFEKTPIQTIGVMDPLGAAFNTGEDHYAALLNSMIASLSECRT</sequence>
<dbReference type="SUPFAM" id="SSF53807">
    <property type="entry name" value="Helical backbone' metal receptor"/>
    <property type="match status" value="1"/>
</dbReference>
<keyword evidence="5" id="KW-0406">Ion transport</keyword>
<dbReference type="KEGG" id="hch:HCH_02942"/>
<dbReference type="GO" id="GO:0006829">
    <property type="term" value="P:zinc ion transport"/>
    <property type="evidence" value="ECO:0007669"/>
    <property type="project" value="UniProtKB-KW"/>
</dbReference>
<dbReference type="PANTHER" id="PTHR42953">
    <property type="entry name" value="HIGH-AFFINITY ZINC UPTAKE SYSTEM PROTEIN ZNUA-RELATED"/>
    <property type="match status" value="1"/>
</dbReference>
<protein>
    <recommendedName>
        <fullName evidence="2">High-affinity zinc uptake system protein ZnuA</fullName>
    </recommendedName>
</protein>
<dbReference type="HOGENOM" id="CLU_016838_1_2_6"/>
<evidence type="ECO:0000256" key="7">
    <source>
        <dbReference type="SAM" id="SignalP"/>
    </source>
</evidence>
<evidence type="ECO:0000256" key="3">
    <source>
        <dbReference type="ARBA" id="ARBA00022448"/>
    </source>
</evidence>
<feature type="signal peptide" evidence="7">
    <location>
        <begin position="1"/>
        <end position="21"/>
    </location>
</feature>
<feature type="region of interest" description="Disordered" evidence="6">
    <location>
        <begin position="124"/>
        <end position="153"/>
    </location>
</feature>
<evidence type="ECO:0000256" key="4">
    <source>
        <dbReference type="ARBA" id="ARBA00022729"/>
    </source>
</evidence>
<feature type="compositionally biased region" description="Basic and acidic residues" evidence="6">
    <location>
        <begin position="124"/>
        <end position="151"/>
    </location>
</feature>
<dbReference type="PANTHER" id="PTHR42953:SF3">
    <property type="entry name" value="HIGH-AFFINITY ZINC UPTAKE SYSTEM PROTEIN ZNUA"/>
    <property type="match status" value="1"/>
</dbReference>
<comment type="similarity">
    <text evidence="1">Belongs to the bacterial solute-binding protein 9 family.</text>
</comment>
<dbReference type="Proteomes" id="UP000000238">
    <property type="component" value="Chromosome"/>
</dbReference>
<dbReference type="OrthoDB" id="7346865at2"/>
<keyword evidence="3" id="KW-0813">Transport</keyword>
<accession>Q2SI10</accession>
<dbReference type="InterPro" id="IPR006127">
    <property type="entry name" value="ZnuA-like"/>
</dbReference>
<dbReference type="InterPro" id="IPR050492">
    <property type="entry name" value="Bact_metal-bind_prot9"/>
</dbReference>
<dbReference type="EMBL" id="CP000155">
    <property type="protein sequence ID" value="ABC29714.1"/>
    <property type="molecule type" value="Genomic_DNA"/>
</dbReference>
<evidence type="ECO:0000256" key="2">
    <source>
        <dbReference type="ARBA" id="ARBA00015915"/>
    </source>
</evidence>
<evidence type="ECO:0000256" key="5">
    <source>
        <dbReference type="ARBA" id="ARBA00022906"/>
    </source>
</evidence>
<name>Q2SI10_HAHCH</name>
<feature type="chain" id="PRO_5004215484" description="High-affinity zinc uptake system protein ZnuA" evidence="7">
    <location>
        <begin position="22"/>
        <end position="319"/>
    </location>
</feature>
<dbReference type="RefSeq" id="WP_011396783.1">
    <property type="nucleotide sequence ID" value="NC_007645.1"/>
</dbReference>
<evidence type="ECO:0000313" key="8">
    <source>
        <dbReference type="EMBL" id="ABC29714.1"/>
    </source>
</evidence>
<keyword evidence="4 7" id="KW-0732">Signal</keyword>
<evidence type="ECO:0000256" key="1">
    <source>
        <dbReference type="ARBA" id="ARBA00011028"/>
    </source>
</evidence>
<proteinExistence type="inferred from homology"/>